<evidence type="ECO:0000313" key="3">
    <source>
        <dbReference type="Proteomes" id="UP001066276"/>
    </source>
</evidence>
<comment type="caution">
    <text evidence="2">The sequence shown here is derived from an EMBL/GenBank/DDBJ whole genome shotgun (WGS) entry which is preliminary data.</text>
</comment>
<name>A0AAV7S9V5_PLEWA</name>
<keyword evidence="1" id="KW-0732">Signal</keyword>
<dbReference type="EMBL" id="JANPWB010000008">
    <property type="protein sequence ID" value="KAJ1159858.1"/>
    <property type="molecule type" value="Genomic_DNA"/>
</dbReference>
<evidence type="ECO:0000313" key="2">
    <source>
        <dbReference type="EMBL" id="KAJ1159858.1"/>
    </source>
</evidence>
<evidence type="ECO:0000256" key="1">
    <source>
        <dbReference type="SAM" id="SignalP"/>
    </source>
</evidence>
<feature type="chain" id="PRO_5043552245" description="Secreted protein" evidence="1">
    <location>
        <begin position="17"/>
        <end position="91"/>
    </location>
</feature>
<gene>
    <name evidence="2" type="ORF">NDU88_000362</name>
</gene>
<proteinExistence type="predicted"/>
<sequence>MKSALILAALLHGGRGCVRTRPRARNNKNNMRVPRAGRAVLGRSADFSCVEAACTLLITEQAGFASHLIQVPAGTTGDALLDASQDSLPAG</sequence>
<reference evidence="2" key="1">
    <citation type="journal article" date="2022" name="bioRxiv">
        <title>Sequencing and chromosome-scale assembly of the giantPleurodeles waltlgenome.</title>
        <authorList>
            <person name="Brown T."/>
            <person name="Elewa A."/>
            <person name="Iarovenko S."/>
            <person name="Subramanian E."/>
            <person name="Araus A.J."/>
            <person name="Petzold A."/>
            <person name="Susuki M."/>
            <person name="Suzuki K.-i.T."/>
            <person name="Hayashi T."/>
            <person name="Toyoda A."/>
            <person name="Oliveira C."/>
            <person name="Osipova E."/>
            <person name="Leigh N.D."/>
            <person name="Simon A."/>
            <person name="Yun M.H."/>
        </authorList>
    </citation>
    <scope>NUCLEOTIDE SEQUENCE</scope>
    <source>
        <strain evidence="2">20211129_DDA</strain>
        <tissue evidence="2">Liver</tissue>
    </source>
</reference>
<protein>
    <recommendedName>
        <fullName evidence="4">Secreted protein</fullName>
    </recommendedName>
</protein>
<accession>A0AAV7S9V5</accession>
<evidence type="ECO:0008006" key="4">
    <source>
        <dbReference type="Google" id="ProtNLM"/>
    </source>
</evidence>
<dbReference type="AlphaFoldDB" id="A0AAV7S9V5"/>
<feature type="signal peptide" evidence="1">
    <location>
        <begin position="1"/>
        <end position="16"/>
    </location>
</feature>
<keyword evidence="3" id="KW-1185">Reference proteome</keyword>
<organism evidence="2 3">
    <name type="scientific">Pleurodeles waltl</name>
    <name type="common">Iberian ribbed newt</name>
    <dbReference type="NCBI Taxonomy" id="8319"/>
    <lineage>
        <taxon>Eukaryota</taxon>
        <taxon>Metazoa</taxon>
        <taxon>Chordata</taxon>
        <taxon>Craniata</taxon>
        <taxon>Vertebrata</taxon>
        <taxon>Euteleostomi</taxon>
        <taxon>Amphibia</taxon>
        <taxon>Batrachia</taxon>
        <taxon>Caudata</taxon>
        <taxon>Salamandroidea</taxon>
        <taxon>Salamandridae</taxon>
        <taxon>Pleurodelinae</taxon>
        <taxon>Pleurodeles</taxon>
    </lineage>
</organism>
<dbReference type="Proteomes" id="UP001066276">
    <property type="component" value="Chromosome 4_2"/>
</dbReference>